<dbReference type="SUPFAM" id="SSF53474">
    <property type="entry name" value="alpha/beta-Hydrolases"/>
    <property type="match status" value="1"/>
</dbReference>
<protein>
    <submittedName>
        <fullName evidence="1">Uncharacterized protein</fullName>
    </submittedName>
</protein>
<dbReference type="EMBL" id="JAAGLU010000003">
    <property type="protein sequence ID" value="NEC85060.1"/>
    <property type="molecule type" value="Genomic_DNA"/>
</dbReference>
<comment type="caution">
    <text evidence="1">The sequence shown here is derived from an EMBL/GenBank/DDBJ whole genome shotgun (WGS) entry which is preliminary data.</text>
</comment>
<dbReference type="RefSeq" id="WP_164312527.1">
    <property type="nucleotide sequence ID" value="NZ_JAAGLU010000003.1"/>
</dbReference>
<organism evidence="1">
    <name type="scientific">Streptomyces sp. SID12501</name>
    <dbReference type="NCBI Taxonomy" id="2706042"/>
    <lineage>
        <taxon>Bacteria</taxon>
        <taxon>Bacillati</taxon>
        <taxon>Actinomycetota</taxon>
        <taxon>Actinomycetes</taxon>
        <taxon>Kitasatosporales</taxon>
        <taxon>Streptomycetaceae</taxon>
        <taxon>Streptomyces</taxon>
    </lineage>
</organism>
<evidence type="ECO:0000313" key="1">
    <source>
        <dbReference type="EMBL" id="NEC85060.1"/>
    </source>
</evidence>
<name>A0A6B3BH29_9ACTN</name>
<proteinExistence type="predicted"/>
<dbReference type="InterPro" id="IPR029058">
    <property type="entry name" value="AB_hydrolase_fold"/>
</dbReference>
<accession>A0A6B3BH29</accession>
<dbReference type="Gene3D" id="3.40.50.1820">
    <property type="entry name" value="alpha/beta hydrolase"/>
    <property type="match status" value="1"/>
</dbReference>
<dbReference type="AlphaFoldDB" id="A0A6B3BH29"/>
<gene>
    <name evidence="1" type="ORF">G3I71_04120</name>
</gene>
<reference evidence="1" key="1">
    <citation type="submission" date="2020-01" db="EMBL/GenBank/DDBJ databases">
        <title>Insect and environment-associated Actinomycetes.</title>
        <authorList>
            <person name="Currrie C."/>
            <person name="Chevrette M."/>
            <person name="Carlson C."/>
            <person name="Stubbendieck R."/>
            <person name="Wendt-Pienkowski E."/>
        </authorList>
    </citation>
    <scope>NUCLEOTIDE SEQUENCE</scope>
    <source>
        <strain evidence="1">SID12501</strain>
    </source>
</reference>
<dbReference type="PANTHER" id="PTHR48098">
    <property type="entry name" value="ENTEROCHELIN ESTERASE-RELATED"/>
    <property type="match status" value="1"/>
</dbReference>
<sequence>MLDALPGVRPQPRGGENEIAWSTRGRLEQIVDNLIAAGRLQPAVVVMPNGSGLATGSYTTEITDTVLPYVEQHYNIGTDTADRAFAGTSAYGTQANNFLFKDTDAFG</sequence>
<dbReference type="InterPro" id="IPR050583">
    <property type="entry name" value="Mycobacterial_A85_antigen"/>
</dbReference>